<accession>A0A1L7WIC0</accession>
<evidence type="ECO:0000256" key="4">
    <source>
        <dbReference type="SAM" id="Phobius"/>
    </source>
</evidence>
<evidence type="ECO:0000313" key="5">
    <source>
        <dbReference type="EMBL" id="CZR52523.1"/>
    </source>
</evidence>
<dbReference type="GO" id="GO:0043386">
    <property type="term" value="P:mycotoxin biosynthetic process"/>
    <property type="evidence" value="ECO:0007669"/>
    <property type="project" value="InterPro"/>
</dbReference>
<comment type="pathway">
    <text evidence="1">Mycotoxin biosynthesis.</text>
</comment>
<proteinExistence type="inferred from homology"/>
<dbReference type="EMBL" id="FJOG01000003">
    <property type="protein sequence ID" value="CZR52523.1"/>
    <property type="molecule type" value="Genomic_DNA"/>
</dbReference>
<keyword evidence="4" id="KW-0472">Membrane</keyword>
<protein>
    <submittedName>
        <fullName evidence="5">Uncharacterized protein</fullName>
    </submittedName>
</protein>
<dbReference type="InterPro" id="IPR021765">
    <property type="entry name" value="UstYa-like"/>
</dbReference>
<comment type="similarity">
    <text evidence="2">Belongs to the ustYa family.</text>
</comment>
<keyword evidence="6" id="KW-1185">Reference proteome</keyword>
<dbReference type="AlphaFoldDB" id="A0A1L7WIC0"/>
<feature type="transmembrane region" description="Helical" evidence="4">
    <location>
        <begin position="57"/>
        <end position="76"/>
    </location>
</feature>
<name>A0A1L7WIC0_9HELO</name>
<reference evidence="5 6" key="1">
    <citation type="submission" date="2016-03" db="EMBL/GenBank/DDBJ databases">
        <authorList>
            <person name="Ploux O."/>
        </authorList>
    </citation>
    <scope>NUCLEOTIDE SEQUENCE [LARGE SCALE GENOMIC DNA]</scope>
    <source>
        <strain evidence="5 6">UAMH 11012</strain>
    </source>
</reference>
<sequence>MSGIFYPFNTSLFNTFSSFSKMSYKILSQSSSDGRDNLNEDIPAIQPLKLISYRHAIFLYILSAALTAALLISIAVRPYTLQNGPFGSYETGYKTEIVMNANALALKKVKFYGGILVSENGTYSLSHEQGTPDYFGPPGSETDHAWGQLVKDRYIGIDPQEWPPEALRPNKGKDLVRDKWWVEPSSLHALHCLNYVRRSFHPEYYTKYQDKSGPPDPEPHTNTHSMHLSKSIPLSHTPEKADTDTSGYERALSGADSPALDVST</sequence>
<feature type="region of interest" description="Disordered" evidence="3">
    <location>
        <begin position="207"/>
        <end position="264"/>
    </location>
</feature>
<evidence type="ECO:0000256" key="1">
    <source>
        <dbReference type="ARBA" id="ARBA00004685"/>
    </source>
</evidence>
<dbReference type="Pfam" id="PF11807">
    <property type="entry name" value="UstYa"/>
    <property type="match status" value="1"/>
</dbReference>
<gene>
    <name evidence="5" type="ORF">PAC_02400</name>
</gene>
<keyword evidence="4" id="KW-1133">Transmembrane helix</keyword>
<dbReference type="OrthoDB" id="3687641at2759"/>
<dbReference type="PANTHER" id="PTHR33365:SF4">
    <property type="entry name" value="CYCLOCHLOROTINE BIOSYNTHESIS PROTEIN O"/>
    <property type="match status" value="1"/>
</dbReference>
<keyword evidence="4" id="KW-0812">Transmembrane</keyword>
<dbReference type="Proteomes" id="UP000184330">
    <property type="component" value="Unassembled WGS sequence"/>
</dbReference>
<evidence type="ECO:0000256" key="3">
    <source>
        <dbReference type="SAM" id="MobiDB-lite"/>
    </source>
</evidence>
<dbReference type="PANTHER" id="PTHR33365">
    <property type="entry name" value="YALI0B05434P"/>
    <property type="match status" value="1"/>
</dbReference>
<feature type="compositionally biased region" description="Polar residues" evidence="3">
    <location>
        <begin position="220"/>
        <end position="234"/>
    </location>
</feature>
<organism evidence="5 6">
    <name type="scientific">Phialocephala subalpina</name>
    <dbReference type="NCBI Taxonomy" id="576137"/>
    <lineage>
        <taxon>Eukaryota</taxon>
        <taxon>Fungi</taxon>
        <taxon>Dikarya</taxon>
        <taxon>Ascomycota</taxon>
        <taxon>Pezizomycotina</taxon>
        <taxon>Leotiomycetes</taxon>
        <taxon>Helotiales</taxon>
        <taxon>Mollisiaceae</taxon>
        <taxon>Phialocephala</taxon>
        <taxon>Phialocephala fortinii species complex</taxon>
    </lineage>
</organism>
<evidence type="ECO:0000256" key="2">
    <source>
        <dbReference type="ARBA" id="ARBA00035112"/>
    </source>
</evidence>
<evidence type="ECO:0000313" key="6">
    <source>
        <dbReference type="Proteomes" id="UP000184330"/>
    </source>
</evidence>